<name>A0ABQ1ULS7_9BACT</name>
<evidence type="ECO:0000313" key="5">
    <source>
        <dbReference type="EMBL" id="GGF20025.1"/>
    </source>
</evidence>
<dbReference type="InterPro" id="IPR036264">
    <property type="entry name" value="Bact_exopeptidase_dim_dom"/>
</dbReference>
<evidence type="ECO:0000259" key="4">
    <source>
        <dbReference type="Pfam" id="PF07687"/>
    </source>
</evidence>
<evidence type="ECO:0000313" key="6">
    <source>
        <dbReference type="Proteomes" id="UP000632273"/>
    </source>
</evidence>
<evidence type="ECO:0000256" key="3">
    <source>
        <dbReference type="SAM" id="SignalP"/>
    </source>
</evidence>
<organism evidence="5 6">
    <name type="scientific">Hymenobacter cavernae</name>
    <dbReference type="NCBI Taxonomy" id="2044852"/>
    <lineage>
        <taxon>Bacteria</taxon>
        <taxon>Pseudomonadati</taxon>
        <taxon>Bacteroidota</taxon>
        <taxon>Cytophagia</taxon>
        <taxon>Cytophagales</taxon>
        <taxon>Hymenobacteraceae</taxon>
        <taxon>Hymenobacter</taxon>
    </lineage>
</organism>
<feature type="domain" description="Peptidase M20 dimerisation" evidence="4">
    <location>
        <begin position="212"/>
        <end position="330"/>
    </location>
</feature>
<reference evidence="6" key="1">
    <citation type="journal article" date="2019" name="Int. J. Syst. Evol. Microbiol.">
        <title>The Global Catalogue of Microorganisms (GCM) 10K type strain sequencing project: providing services to taxonomists for standard genome sequencing and annotation.</title>
        <authorList>
            <consortium name="The Broad Institute Genomics Platform"/>
            <consortium name="The Broad Institute Genome Sequencing Center for Infectious Disease"/>
            <person name="Wu L."/>
            <person name="Ma J."/>
        </authorList>
    </citation>
    <scope>NUCLEOTIDE SEQUENCE [LARGE SCALE GENOMIC DNA]</scope>
    <source>
        <strain evidence="6">CGMCC 1.15197</strain>
    </source>
</reference>
<dbReference type="RefSeq" id="WP_188815278.1">
    <property type="nucleotide sequence ID" value="NZ_BMHT01000006.1"/>
</dbReference>
<dbReference type="InterPro" id="IPR002933">
    <property type="entry name" value="Peptidase_M20"/>
</dbReference>
<keyword evidence="2" id="KW-0378">Hydrolase</keyword>
<gene>
    <name evidence="5" type="ORF">GCM10011383_34540</name>
</gene>
<dbReference type="Pfam" id="PF01546">
    <property type="entry name" value="Peptidase_M20"/>
    <property type="match status" value="1"/>
</dbReference>
<comment type="caution">
    <text evidence="5">The sequence shown here is derived from an EMBL/GenBank/DDBJ whole genome shotgun (WGS) entry which is preliminary data.</text>
</comment>
<dbReference type="Pfam" id="PF07687">
    <property type="entry name" value="M20_dimer"/>
    <property type="match status" value="1"/>
</dbReference>
<keyword evidence="1" id="KW-0479">Metal-binding</keyword>
<dbReference type="InterPro" id="IPR050072">
    <property type="entry name" value="Peptidase_M20A"/>
</dbReference>
<proteinExistence type="predicted"/>
<accession>A0ABQ1ULS7</accession>
<dbReference type="Proteomes" id="UP000632273">
    <property type="component" value="Unassembled WGS sequence"/>
</dbReference>
<protein>
    <submittedName>
        <fullName evidence="5">Peptidase M20</fullName>
    </submittedName>
</protein>
<dbReference type="Gene3D" id="3.30.70.360">
    <property type="match status" value="1"/>
</dbReference>
<dbReference type="Gene3D" id="3.40.630.10">
    <property type="entry name" value="Zn peptidases"/>
    <property type="match status" value="1"/>
</dbReference>
<keyword evidence="6" id="KW-1185">Reference proteome</keyword>
<feature type="chain" id="PRO_5046299085" evidence="3">
    <location>
        <begin position="20"/>
        <end position="430"/>
    </location>
</feature>
<keyword evidence="3" id="KW-0732">Signal</keyword>
<dbReference type="PANTHER" id="PTHR43808:SF32">
    <property type="entry name" value="ARGE_DAPE-RELATED DEACYLASE"/>
    <property type="match status" value="1"/>
</dbReference>
<dbReference type="SUPFAM" id="SSF55031">
    <property type="entry name" value="Bacterial exopeptidase dimerisation domain"/>
    <property type="match status" value="1"/>
</dbReference>
<dbReference type="SUPFAM" id="SSF53187">
    <property type="entry name" value="Zn-dependent exopeptidases"/>
    <property type="match status" value="1"/>
</dbReference>
<dbReference type="PANTHER" id="PTHR43808">
    <property type="entry name" value="ACETYLORNITHINE DEACETYLASE"/>
    <property type="match status" value="1"/>
</dbReference>
<evidence type="ECO:0000256" key="1">
    <source>
        <dbReference type="ARBA" id="ARBA00022723"/>
    </source>
</evidence>
<dbReference type="InterPro" id="IPR011650">
    <property type="entry name" value="Peptidase_M20_dimer"/>
</dbReference>
<sequence length="430" mass="46264">MRKRLLLACAFAGTFAAHAQKLTATEKKIVATVQRNMPQSERLLVQVVNINSGTLNLKGVREVGDIFRKEFDNLGFKTTWVDMPAEMQRAGHLVAQRKGKGKKGKKLFLIGHLDTVFELDMPFTKYTQLNDSTVTGQGVNDMKGGDVVMLAALQALQQNGLLANTTITAYFTGDEERSGKGEAARADFIAKAKESDVALAFESAAGLHTVATARRGSSGWQLKTYGQAAHSSGIFKPNVGYGAVFEAARILDEFREKLSQEQFLTFNPGLIVGGSEVKYDAANARGEAMGKTNIISPEVNVAGDLRFLTEQQKEAARAKMRDIVAHSLPNTRAEITFTDGLPGMPPTPGNQKLATLADQVSRDLGFGPVQAGDPGSRGAGDVSLVAQYLDCLDGLGSSGKGAHAPGETMNTKEFPLLVQRAALMIYRLTR</sequence>
<dbReference type="EMBL" id="BMHT01000006">
    <property type="protein sequence ID" value="GGF20025.1"/>
    <property type="molecule type" value="Genomic_DNA"/>
</dbReference>
<evidence type="ECO:0000256" key="2">
    <source>
        <dbReference type="ARBA" id="ARBA00022801"/>
    </source>
</evidence>
<feature type="signal peptide" evidence="3">
    <location>
        <begin position="1"/>
        <end position="19"/>
    </location>
</feature>